<feature type="binding site" evidence="17">
    <location>
        <position position="523"/>
    </location>
    <ligand>
        <name>Fe cation</name>
        <dbReference type="ChEBI" id="CHEBI:24875"/>
        <label>1</label>
    </ligand>
</feature>
<organism evidence="21 22">
    <name type="scientific">Candida theae</name>
    <dbReference type="NCBI Taxonomy" id="1198502"/>
    <lineage>
        <taxon>Eukaryota</taxon>
        <taxon>Fungi</taxon>
        <taxon>Dikarya</taxon>
        <taxon>Ascomycota</taxon>
        <taxon>Saccharomycotina</taxon>
        <taxon>Pichiomycetes</taxon>
        <taxon>Debaryomycetaceae</taxon>
        <taxon>Candida/Lodderomyces clade</taxon>
        <taxon>Candida</taxon>
    </lineage>
</organism>
<dbReference type="Pfam" id="PF02537">
    <property type="entry name" value="CRCB"/>
    <property type="match status" value="2"/>
</dbReference>
<comment type="subcellular location">
    <subcellularLocation>
        <location evidence="2">Cell membrane</location>
        <topology evidence="2">Multi-pass membrane protein</topology>
    </subcellularLocation>
    <subcellularLocation>
        <location evidence="17">Cytoplasm</location>
    </subcellularLocation>
    <subcellularLocation>
        <location evidence="17">Nucleus</location>
    </subcellularLocation>
</comment>
<keyword evidence="8 20" id="KW-1133">Transmembrane helix</keyword>
<evidence type="ECO:0000313" key="22">
    <source>
        <dbReference type="Proteomes" id="UP001204833"/>
    </source>
</evidence>
<sequence length="735" mass="81480">MQSNPHTTIPQSLEGRSSDTNRRQSIERGSSAAQRRQSYEEARLQRRRTMESELGAMEAESIGDALPEGFKGEGLTEKAFPVIVTKSRKYVPIILNLVHGAIWGVLVRKGLIQLTTYNGSYLSGVIWANFTACVVMGLAVDGEGIWMALLENKTYTAKGAIPLYMGITTGFCGTVSSFSTFILDAFNASANTAIGKHYQYPNRAYGIMEFFAVVLAQLGLSMMGFYIGKHLSQVIDTYAVPMSEKVYRALELLSMALGVSLVIITCFLIGFKNHGSWRSWTFAMLFAPFGAILRFYLSKYLNAKVKNFPMGTFTANIVGTLLLAIFTLIGRGKLSSGGRINPHEMGCHVLNGLDDGFCGALTTVSTFIAELFALKTLHSYRYGIASVAVGGLSSFNYNSLCPTPIRIHTFYRTVHFTTMSEEIQIKNASLEELRDVLINKTNNIALADRFRALFNLKSIGSDSTDKESAHKAIKYIAEAFKDDSELLKHEVAYVLGQTKDLYAAPFLRDTLTDNKQQVMVRHEAAEALGALGDVDSLPILEDYYKNDPSLEIKQTCELAIERIKWENSELAKTEKLEKSLYESIDPAPPLATDSNTSAVEKLQDILNDQEKPLFERYRAMFRLRDIGTDEACLALASGFTDPSALFKHEIAYVFGQLCNPVTVPSLIKVLKDEKEAGMVRHEAAEALGSIATDECLPVLRSFLNDQEQVVRDSAIVALDMYEYENSNELEYATVN</sequence>
<proteinExistence type="inferred from homology"/>
<feature type="binding site" evidence="17">
    <location>
        <position position="489"/>
    </location>
    <ligand>
        <name>Fe cation</name>
        <dbReference type="ChEBI" id="CHEBI:24875"/>
        <label>1</label>
    </ligand>
</feature>
<dbReference type="InterPro" id="IPR016024">
    <property type="entry name" value="ARM-type_fold"/>
</dbReference>
<feature type="transmembrane region" description="Helical" evidence="20">
    <location>
        <begin position="203"/>
        <end position="228"/>
    </location>
</feature>
<dbReference type="InterPro" id="IPR004155">
    <property type="entry name" value="PBS_lyase_HEAT"/>
</dbReference>
<protein>
    <recommendedName>
        <fullName evidence="17">Deoxyhypusine hydroxylase</fullName>
        <shortName evidence="17">DOHH</shortName>
        <ecNumber evidence="17">1.14.99.29</ecNumber>
    </recommendedName>
    <alternativeName>
        <fullName evidence="17">Deoxyhypusine dioxygenase</fullName>
    </alternativeName>
    <alternativeName>
        <fullName evidence="17">Deoxyhypusine monooxygenase</fullName>
    </alternativeName>
</protein>
<comment type="function">
    <text evidence="17">Catalyzes the hydroxylation of the N(6)-(4-aminobutyl)-L-lysine intermediate to form hypusine, an essential post-translational modification only found in mature eIF-5A factor.</text>
</comment>
<feature type="repeat" description="HEAT" evidence="18">
    <location>
        <begin position="662"/>
        <end position="702"/>
    </location>
</feature>
<comment type="cofactor">
    <cofactor evidence="17">
        <name>Fe(2+)</name>
        <dbReference type="ChEBI" id="CHEBI:29033"/>
    </cofactor>
    <text evidence="17">Binds 2 Fe(2+) ions per subunit.</text>
</comment>
<keyword evidence="12 20" id="KW-0472">Membrane</keyword>
<accession>A0AAD5FZB1</accession>
<feature type="binding site" evidence="17">
    <location>
        <position position="649"/>
    </location>
    <ligand>
        <name>Fe cation</name>
        <dbReference type="ChEBI" id="CHEBI:24875"/>
        <label>2</label>
    </ligand>
</feature>
<keyword evidence="13 17" id="KW-0386">Hypusine biosynthesis</keyword>
<evidence type="ECO:0000256" key="15">
    <source>
        <dbReference type="ARBA" id="ARBA00035585"/>
    </source>
</evidence>
<comment type="function">
    <text evidence="16">Catalyzes the hydroxylation of the N(6)-(4-aminobutyl)-L-lysine intermediate produced by deoxyhypusine synthase/DHPS on a critical lysine of the eukaryotic translation initiation factor 5A/eIF-5A. This is the second step of the post-translational modification of that lysine into an unusual amino acid residue named hypusine. Hypusination is unique to mature eIF-5A factor and is essential for its function.</text>
</comment>
<dbReference type="Pfam" id="PF13646">
    <property type="entry name" value="HEAT_2"/>
    <property type="match status" value="2"/>
</dbReference>
<comment type="catalytic activity">
    <reaction evidence="15">
        <text>fluoride(in) = fluoride(out)</text>
        <dbReference type="Rhea" id="RHEA:76159"/>
        <dbReference type="ChEBI" id="CHEBI:17051"/>
    </reaction>
    <physiologicalReaction direction="left-to-right" evidence="15">
        <dbReference type="Rhea" id="RHEA:76160"/>
    </physiologicalReaction>
</comment>
<evidence type="ECO:0000256" key="9">
    <source>
        <dbReference type="ARBA" id="ARBA00023002"/>
    </source>
</evidence>
<keyword evidence="22" id="KW-1185">Reference proteome</keyword>
<evidence type="ECO:0000256" key="14">
    <source>
        <dbReference type="ARBA" id="ARBA00035120"/>
    </source>
</evidence>
<feature type="binding site" evidence="17">
    <location>
        <position position="490"/>
    </location>
    <ligand>
        <name>Fe cation</name>
        <dbReference type="ChEBI" id="CHEBI:24875"/>
        <label>1</label>
    </ligand>
</feature>
<evidence type="ECO:0000313" key="21">
    <source>
        <dbReference type="EMBL" id="KAI5960906.1"/>
    </source>
</evidence>
<dbReference type="AlphaFoldDB" id="A0AAD5FZB1"/>
<feature type="transmembrane region" description="Helical" evidence="20">
    <location>
        <begin position="308"/>
        <end position="329"/>
    </location>
</feature>
<feature type="region of interest" description="Disordered" evidence="19">
    <location>
        <begin position="1"/>
        <end position="47"/>
    </location>
</feature>
<evidence type="ECO:0000256" key="5">
    <source>
        <dbReference type="ARBA" id="ARBA00022692"/>
    </source>
</evidence>
<evidence type="ECO:0000256" key="10">
    <source>
        <dbReference type="ARBA" id="ARBA00023004"/>
    </source>
</evidence>
<keyword evidence="10 17" id="KW-0408">Iron</keyword>
<evidence type="ECO:0000256" key="18">
    <source>
        <dbReference type="PROSITE-ProRule" id="PRU00103"/>
    </source>
</evidence>
<dbReference type="EMBL" id="JAIHNG010000083">
    <property type="protein sequence ID" value="KAI5960906.1"/>
    <property type="molecule type" value="Genomic_DNA"/>
</dbReference>
<dbReference type="PROSITE" id="PS50077">
    <property type="entry name" value="HEAT_REPEAT"/>
    <property type="match status" value="2"/>
</dbReference>
<evidence type="ECO:0000256" key="8">
    <source>
        <dbReference type="ARBA" id="ARBA00022989"/>
    </source>
</evidence>
<dbReference type="EC" id="1.14.99.29" evidence="17"/>
<feature type="transmembrane region" description="Helical" evidence="20">
    <location>
        <begin position="90"/>
        <end position="106"/>
    </location>
</feature>
<evidence type="ECO:0000256" key="4">
    <source>
        <dbReference type="ARBA" id="ARBA00022475"/>
    </source>
</evidence>
<feature type="repeat" description="HEAT" evidence="18">
    <location>
        <begin position="503"/>
        <end position="543"/>
    </location>
</feature>
<keyword evidence="5 20" id="KW-0812">Transmembrane</keyword>
<evidence type="ECO:0000256" key="2">
    <source>
        <dbReference type="ARBA" id="ARBA00004651"/>
    </source>
</evidence>
<evidence type="ECO:0000256" key="3">
    <source>
        <dbReference type="ARBA" id="ARBA00005041"/>
    </source>
</evidence>
<dbReference type="Proteomes" id="UP001204833">
    <property type="component" value="Unassembled WGS sequence"/>
</dbReference>
<dbReference type="InterPro" id="IPR003691">
    <property type="entry name" value="FluC"/>
</dbReference>
<keyword evidence="4" id="KW-1003">Cell membrane</keyword>
<dbReference type="GO" id="GO:0005886">
    <property type="term" value="C:plasma membrane"/>
    <property type="evidence" value="ECO:0007669"/>
    <property type="project" value="UniProtKB-SubCell"/>
</dbReference>
<feature type="compositionally biased region" description="Basic and acidic residues" evidence="19">
    <location>
        <begin position="37"/>
        <end position="47"/>
    </location>
</feature>
<dbReference type="SUPFAM" id="SSF48371">
    <property type="entry name" value="ARM repeat"/>
    <property type="match status" value="1"/>
</dbReference>
<feature type="compositionally biased region" description="Polar residues" evidence="19">
    <location>
        <begin position="1"/>
        <end position="15"/>
    </location>
</feature>
<comment type="catalytic activity">
    <reaction evidence="1 17">
        <text>[eIF5A protein]-deoxyhypusine + AH2 + O2 = [eIF5A protein]-hypusine + A + H2O</text>
        <dbReference type="Rhea" id="RHEA:14101"/>
        <dbReference type="Rhea" id="RHEA-COMP:10144"/>
        <dbReference type="Rhea" id="RHEA-COMP:12592"/>
        <dbReference type="ChEBI" id="CHEBI:13193"/>
        <dbReference type="ChEBI" id="CHEBI:15377"/>
        <dbReference type="ChEBI" id="CHEBI:15379"/>
        <dbReference type="ChEBI" id="CHEBI:17499"/>
        <dbReference type="ChEBI" id="CHEBI:82657"/>
        <dbReference type="ChEBI" id="CHEBI:91175"/>
        <dbReference type="EC" id="1.14.99.29"/>
    </reaction>
</comment>
<gene>
    <name evidence="17" type="primary">LIA1</name>
    <name evidence="21" type="ORF">KGF57_001838</name>
</gene>
<evidence type="ECO:0000256" key="16">
    <source>
        <dbReference type="ARBA" id="ARBA00045876"/>
    </source>
</evidence>
<evidence type="ECO:0000256" key="17">
    <source>
        <dbReference type="HAMAP-Rule" id="MF_03101"/>
    </source>
</evidence>
<feature type="transmembrane region" description="Helical" evidence="20">
    <location>
        <begin position="277"/>
        <end position="296"/>
    </location>
</feature>
<dbReference type="PANTHER" id="PTHR12697:SF5">
    <property type="entry name" value="DEOXYHYPUSINE HYDROXYLASE"/>
    <property type="match status" value="1"/>
</dbReference>
<keyword evidence="7" id="KW-0677">Repeat</keyword>
<keyword evidence="17" id="KW-0539">Nucleus</keyword>
<feature type="transmembrane region" description="Helical" evidence="20">
    <location>
        <begin position="249"/>
        <end position="271"/>
    </location>
</feature>
<evidence type="ECO:0000256" key="7">
    <source>
        <dbReference type="ARBA" id="ARBA00022737"/>
    </source>
</evidence>
<dbReference type="HAMAP" id="MF_03101">
    <property type="entry name" value="Deoxyhypusine_hydroxylase"/>
    <property type="match status" value="1"/>
</dbReference>
<feature type="binding site" evidence="17">
    <location>
        <position position="522"/>
    </location>
    <ligand>
        <name>Fe cation</name>
        <dbReference type="ChEBI" id="CHEBI:24875"/>
        <label>1</label>
    </ligand>
</feature>
<keyword evidence="17" id="KW-0963">Cytoplasm</keyword>
<keyword evidence="6 17" id="KW-0479">Metal-binding</keyword>
<dbReference type="InterPro" id="IPR011989">
    <property type="entry name" value="ARM-like"/>
</dbReference>
<evidence type="ECO:0000256" key="1">
    <source>
        <dbReference type="ARBA" id="ARBA00000068"/>
    </source>
</evidence>
<feature type="binding site" evidence="17">
    <location>
        <position position="682"/>
    </location>
    <ligand>
        <name>Fe cation</name>
        <dbReference type="ChEBI" id="CHEBI:24875"/>
        <label>2</label>
    </ligand>
</feature>
<evidence type="ECO:0000256" key="19">
    <source>
        <dbReference type="SAM" id="MobiDB-lite"/>
    </source>
</evidence>
<evidence type="ECO:0000256" key="6">
    <source>
        <dbReference type="ARBA" id="ARBA00022723"/>
    </source>
</evidence>
<dbReference type="GO" id="GO:0019135">
    <property type="term" value="F:deoxyhypusine monooxygenase activity"/>
    <property type="evidence" value="ECO:0007669"/>
    <property type="project" value="UniProtKB-UniRule"/>
</dbReference>
<comment type="caution">
    <text evidence="21">The sequence shown here is derived from an EMBL/GenBank/DDBJ whole genome shotgun (WGS) entry which is preliminary data.</text>
</comment>
<evidence type="ECO:0000256" key="13">
    <source>
        <dbReference type="ARBA" id="ARBA00023256"/>
    </source>
</evidence>
<comment type="similarity">
    <text evidence="17">Belongs to the deoxyhypusine hydroxylase family.</text>
</comment>
<comment type="similarity">
    <text evidence="14">Belongs to the fluoride channel Fluc/FEX (TC 1.A.43) family.</text>
</comment>
<feature type="compositionally biased region" description="Basic and acidic residues" evidence="19">
    <location>
        <begin position="16"/>
        <end position="26"/>
    </location>
</feature>
<feature type="binding site" evidence="17">
    <location>
        <position position="681"/>
    </location>
    <ligand>
        <name>Fe cation</name>
        <dbReference type="ChEBI" id="CHEBI:24875"/>
        <label>2</label>
    </ligand>
</feature>
<comment type="pathway">
    <text evidence="3 17">Protein modification; eIF5A hypusination.</text>
</comment>
<feature type="transmembrane region" description="Helical" evidence="20">
    <location>
        <begin position="161"/>
        <end position="183"/>
    </location>
</feature>
<feature type="binding site" evidence="17">
    <location>
        <position position="648"/>
    </location>
    <ligand>
        <name>Fe cation</name>
        <dbReference type="ChEBI" id="CHEBI:24875"/>
        <label>2</label>
    </ligand>
</feature>
<dbReference type="InterPro" id="IPR027517">
    <property type="entry name" value="Deoxyhypusine_hydroxylase"/>
</dbReference>
<dbReference type="GO" id="GO:0046872">
    <property type="term" value="F:metal ion binding"/>
    <property type="evidence" value="ECO:0007669"/>
    <property type="project" value="UniProtKB-KW"/>
</dbReference>
<dbReference type="GO" id="GO:0005737">
    <property type="term" value="C:cytoplasm"/>
    <property type="evidence" value="ECO:0007669"/>
    <property type="project" value="UniProtKB-SubCell"/>
</dbReference>
<dbReference type="FunFam" id="1.25.10.10:FF:000099">
    <property type="entry name" value="Deoxyhypusine hydroxylase"/>
    <property type="match status" value="1"/>
</dbReference>
<feature type="compositionally biased region" description="Polar residues" evidence="19">
    <location>
        <begin position="27"/>
        <end position="36"/>
    </location>
</feature>
<evidence type="ECO:0000256" key="20">
    <source>
        <dbReference type="SAM" id="Phobius"/>
    </source>
</evidence>
<dbReference type="Gene3D" id="1.25.10.10">
    <property type="entry name" value="Leucine-rich Repeat Variant"/>
    <property type="match status" value="2"/>
</dbReference>
<name>A0AAD5FZB1_9ASCO</name>
<keyword evidence="9 17" id="KW-0560">Oxidoreductase</keyword>
<dbReference type="SMART" id="SM00567">
    <property type="entry name" value="EZ_HEAT"/>
    <property type="match status" value="5"/>
</dbReference>
<keyword evidence="11 17" id="KW-0503">Monooxygenase</keyword>
<evidence type="ECO:0000256" key="12">
    <source>
        <dbReference type="ARBA" id="ARBA00023136"/>
    </source>
</evidence>
<dbReference type="InterPro" id="IPR021133">
    <property type="entry name" value="HEAT_type_2"/>
</dbReference>
<dbReference type="GO" id="GO:0005634">
    <property type="term" value="C:nucleus"/>
    <property type="evidence" value="ECO:0007669"/>
    <property type="project" value="UniProtKB-SubCell"/>
</dbReference>
<feature type="transmembrane region" description="Helical" evidence="20">
    <location>
        <begin position="126"/>
        <end position="149"/>
    </location>
</feature>
<reference evidence="21 22" key="1">
    <citation type="journal article" date="2022" name="DNA Res.">
        <title>Genome analysis of five recently described species of the CUG-Ser clade uncovers Candida theae as a new hybrid lineage with pathogenic potential in the Candida parapsilosis species complex.</title>
        <authorList>
            <person name="Mixao V."/>
            <person name="Del Olmo V."/>
            <person name="Hegedusova E."/>
            <person name="Saus E."/>
            <person name="Pryszcz L."/>
            <person name="Cillingova A."/>
            <person name="Nosek J."/>
            <person name="Gabaldon T."/>
        </authorList>
    </citation>
    <scope>NUCLEOTIDE SEQUENCE [LARGE SCALE GENOMIC DNA]</scope>
    <source>
        <strain evidence="21 22">CBS 12239</strain>
    </source>
</reference>
<evidence type="ECO:0000256" key="11">
    <source>
        <dbReference type="ARBA" id="ARBA00023033"/>
    </source>
</evidence>
<dbReference type="PANTHER" id="PTHR12697">
    <property type="entry name" value="PBS LYASE HEAT-LIKE PROTEIN"/>
    <property type="match status" value="1"/>
</dbReference>